<dbReference type="Gene3D" id="1.10.530.40">
    <property type="match status" value="1"/>
</dbReference>
<evidence type="ECO:0000313" key="9">
    <source>
        <dbReference type="Proteomes" id="UP000246635"/>
    </source>
</evidence>
<reference evidence="8 9" key="1">
    <citation type="submission" date="2018-05" db="EMBL/GenBank/DDBJ databases">
        <title>Genomic Encyclopedia of Type Strains, Phase III (KMG-III): the genomes of soil and plant-associated and newly described type strains.</title>
        <authorList>
            <person name="Whitman W."/>
        </authorList>
    </citation>
    <scope>NUCLEOTIDE SEQUENCE [LARGE SCALE GENOMIC DNA]</scope>
    <source>
        <strain evidence="8 9">CECT 5696</strain>
    </source>
</reference>
<evidence type="ECO:0000256" key="2">
    <source>
        <dbReference type="ARBA" id="ARBA00022529"/>
    </source>
</evidence>
<comment type="similarity">
    <text evidence="7">Belongs to the glycosyl hydrolase 24 family.</text>
</comment>
<dbReference type="Proteomes" id="UP000246635">
    <property type="component" value="Unassembled WGS sequence"/>
</dbReference>
<evidence type="ECO:0000256" key="4">
    <source>
        <dbReference type="ARBA" id="ARBA00022801"/>
    </source>
</evidence>
<dbReference type="OrthoDB" id="9802228at2"/>
<protein>
    <recommendedName>
        <fullName evidence="7">Lysozyme</fullName>
        <ecNumber evidence="7">3.2.1.17</ecNumber>
    </recommendedName>
</protein>
<evidence type="ECO:0000256" key="1">
    <source>
        <dbReference type="ARBA" id="ARBA00000632"/>
    </source>
</evidence>
<dbReference type="CDD" id="cd00737">
    <property type="entry name" value="lyz_endolysin_autolysin"/>
    <property type="match status" value="1"/>
</dbReference>
<dbReference type="InterPro" id="IPR034690">
    <property type="entry name" value="Endolysin_T4_type"/>
</dbReference>
<dbReference type="PANTHER" id="PTHR38107:SF3">
    <property type="entry name" value="LYSOZYME RRRD-RELATED"/>
    <property type="match status" value="1"/>
</dbReference>
<dbReference type="InterPro" id="IPR051018">
    <property type="entry name" value="Bacteriophage_GH24"/>
</dbReference>
<dbReference type="GO" id="GO:0042742">
    <property type="term" value="P:defense response to bacterium"/>
    <property type="evidence" value="ECO:0007669"/>
    <property type="project" value="UniProtKB-KW"/>
</dbReference>
<comment type="catalytic activity">
    <reaction evidence="1 7">
        <text>Hydrolysis of (1-&gt;4)-beta-linkages between N-acetylmuramic acid and N-acetyl-D-glucosamine residues in a peptidoglycan and between N-acetyl-D-glucosamine residues in chitodextrins.</text>
        <dbReference type="EC" id="3.2.1.17"/>
    </reaction>
</comment>
<sequence>MSRKLSQTGISLIKSFEGCQLTAYKPVATETYYTIGWGHYGSDVKAGMTITQAQADAMFLSDIVRYENPVNDLNLQLNQNQFDALVSFCYNCGAGNLRKLCLGRTTKQIATSLPEYNKSSGTVLAGLTRRRQAELDLFNTPDTKEEEEMQLSNYQWGVLESNVSKLLSNKTITDEAWLEKVKQRTLTVSELSWLTFVVSMR</sequence>
<comment type="caution">
    <text evidence="8">The sequence shown here is derived from an EMBL/GenBank/DDBJ whole genome shotgun (WGS) entry which is preliminary data.</text>
</comment>
<dbReference type="InterPro" id="IPR033907">
    <property type="entry name" value="Endolysin_autolysin"/>
</dbReference>
<name>A0A2V2YNS8_9BACL</name>
<keyword evidence="6 7" id="KW-0326">Glycosidase</keyword>
<dbReference type="EMBL" id="QGTQ01000021">
    <property type="protein sequence ID" value="PWV97426.1"/>
    <property type="molecule type" value="Genomic_DNA"/>
</dbReference>
<dbReference type="Pfam" id="PF00959">
    <property type="entry name" value="Phage_lysozyme"/>
    <property type="match status" value="1"/>
</dbReference>
<keyword evidence="9" id="KW-1185">Reference proteome</keyword>
<evidence type="ECO:0000256" key="6">
    <source>
        <dbReference type="ARBA" id="ARBA00023295"/>
    </source>
</evidence>
<dbReference type="InterPro" id="IPR023347">
    <property type="entry name" value="Lysozyme_dom_sf"/>
</dbReference>
<dbReference type="PANTHER" id="PTHR38107">
    <property type="match status" value="1"/>
</dbReference>
<keyword evidence="4 7" id="KW-0378">Hydrolase</keyword>
<gene>
    <name evidence="8" type="ORF">DFQ01_12170</name>
</gene>
<dbReference type="AlphaFoldDB" id="A0A2V2YNS8"/>
<dbReference type="InterPro" id="IPR023346">
    <property type="entry name" value="Lysozyme-like_dom_sf"/>
</dbReference>
<proteinExistence type="inferred from homology"/>
<dbReference type="GO" id="GO:0009253">
    <property type="term" value="P:peptidoglycan catabolic process"/>
    <property type="evidence" value="ECO:0007669"/>
    <property type="project" value="InterPro"/>
</dbReference>
<evidence type="ECO:0000256" key="5">
    <source>
        <dbReference type="ARBA" id="ARBA00023200"/>
    </source>
</evidence>
<dbReference type="HAMAP" id="MF_04110">
    <property type="entry name" value="ENDOLYSIN_T4"/>
    <property type="match status" value="1"/>
</dbReference>
<evidence type="ECO:0000256" key="7">
    <source>
        <dbReference type="RuleBase" id="RU003788"/>
    </source>
</evidence>
<keyword evidence="5" id="KW-1035">Host cytoplasm</keyword>
<dbReference type="InterPro" id="IPR002196">
    <property type="entry name" value="Glyco_hydro_24"/>
</dbReference>
<dbReference type="GO" id="GO:0016998">
    <property type="term" value="P:cell wall macromolecule catabolic process"/>
    <property type="evidence" value="ECO:0007669"/>
    <property type="project" value="InterPro"/>
</dbReference>
<dbReference type="EC" id="3.2.1.17" evidence="7"/>
<organism evidence="8 9">
    <name type="scientific">Paenibacillus cellulosilyticus</name>
    <dbReference type="NCBI Taxonomy" id="375489"/>
    <lineage>
        <taxon>Bacteria</taxon>
        <taxon>Bacillati</taxon>
        <taxon>Bacillota</taxon>
        <taxon>Bacilli</taxon>
        <taxon>Bacillales</taxon>
        <taxon>Paenibacillaceae</taxon>
        <taxon>Paenibacillus</taxon>
    </lineage>
</organism>
<dbReference type="RefSeq" id="WP_110045946.1">
    <property type="nucleotide sequence ID" value="NZ_CP054613.1"/>
</dbReference>
<evidence type="ECO:0000256" key="3">
    <source>
        <dbReference type="ARBA" id="ARBA00022638"/>
    </source>
</evidence>
<evidence type="ECO:0000313" key="8">
    <source>
        <dbReference type="EMBL" id="PWV97426.1"/>
    </source>
</evidence>
<dbReference type="GO" id="GO:0031640">
    <property type="term" value="P:killing of cells of another organism"/>
    <property type="evidence" value="ECO:0007669"/>
    <property type="project" value="UniProtKB-KW"/>
</dbReference>
<keyword evidence="3 7" id="KW-0081">Bacteriolytic enzyme</keyword>
<accession>A0A2V2YNS8</accession>
<dbReference type="GO" id="GO:0003796">
    <property type="term" value="F:lysozyme activity"/>
    <property type="evidence" value="ECO:0007669"/>
    <property type="project" value="UniProtKB-EC"/>
</dbReference>
<dbReference type="SUPFAM" id="SSF53955">
    <property type="entry name" value="Lysozyme-like"/>
    <property type="match status" value="1"/>
</dbReference>
<keyword evidence="2 7" id="KW-0929">Antimicrobial</keyword>